<accession>B9N958</accession>
<sequence length="147" mass="16746">MTAITKLILKHVFFLSQQVTIPYTNTFKSKKLTTNIKIKHEDPEKVPPLGYIQYEQHTQRIQHHVGFLLREGREAASYLCRTEEESEVHIIASRWLNICRTGLVTFEERLTLDDSVVEDEATQVGAGGGSSHATDKLGSSSKRNRHR</sequence>
<dbReference type="Proteomes" id="UP000006729">
    <property type="component" value="Chromosome 1"/>
</dbReference>
<organism evidence="2 3">
    <name type="scientific">Populus trichocarpa</name>
    <name type="common">Western balsam poplar</name>
    <name type="synonym">Populus balsamifera subsp. trichocarpa</name>
    <dbReference type="NCBI Taxonomy" id="3694"/>
    <lineage>
        <taxon>Eukaryota</taxon>
        <taxon>Viridiplantae</taxon>
        <taxon>Streptophyta</taxon>
        <taxon>Embryophyta</taxon>
        <taxon>Tracheophyta</taxon>
        <taxon>Spermatophyta</taxon>
        <taxon>Magnoliopsida</taxon>
        <taxon>eudicotyledons</taxon>
        <taxon>Gunneridae</taxon>
        <taxon>Pentapetalae</taxon>
        <taxon>rosids</taxon>
        <taxon>fabids</taxon>
        <taxon>Malpighiales</taxon>
        <taxon>Salicaceae</taxon>
        <taxon>Saliceae</taxon>
        <taxon>Populus</taxon>
    </lineage>
</organism>
<protein>
    <submittedName>
        <fullName evidence="2">Uncharacterized protein</fullName>
    </submittedName>
</protein>
<dbReference type="HOGENOM" id="CLU_1771223_0_0_1"/>
<evidence type="ECO:0000313" key="3">
    <source>
        <dbReference type="Proteomes" id="UP000006729"/>
    </source>
</evidence>
<dbReference type="EMBL" id="CM009290">
    <property type="protein sequence ID" value="PNT59073.1"/>
    <property type="molecule type" value="Genomic_DNA"/>
</dbReference>
<reference evidence="2 3" key="1">
    <citation type="journal article" date="2006" name="Science">
        <title>The genome of black cottonwood, Populus trichocarpa (Torr. &amp; Gray).</title>
        <authorList>
            <person name="Tuskan G.A."/>
            <person name="Difazio S."/>
            <person name="Jansson S."/>
            <person name="Bohlmann J."/>
            <person name="Grigoriev I."/>
            <person name="Hellsten U."/>
            <person name="Putnam N."/>
            <person name="Ralph S."/>
            <person name="Rombauts S."/>
            <person name="Salamov A."/>
            <person name="Schein J."/>
            <person name="Sterck L."/>
            <person name="Aerts A."/>
            <person name="Bhalerao R.R."/>
            <person name="Bhalerao R.P."/>
            <person name="Blaudez D."/>
            <person name="Boerjan W."/>
            <person name="Brun A."/>
            <person name="Brunner A."/>
            <person name="Busov V."/>
            <person name="Campbell M."/>
            <person name="Carlson J."/>
            <person name="Chalot M."/>
            <person name="Chapman J."/>
            <person name="Chen G.L."/>
            <person name="Cooper D."/>
            <person name="Coutinho P.M."/>
            <person name="Couturier J."/>
            <person name="Covert S."/>
            <person name="Cronk Q."/>
            <person name="Cunningham R."/>
            <person name="Davis J."/>
            <person name="Degroeve S."/>
            <person name="Dejardin A."/>
            <person name="Depamphilis C."/>
            <person name="Detter J."/>
            <person name="Dirks B."/>
            <person name="Dubchak I."/>
            <person name="Duplessis S."/>
            <person name="Ehlting J."/>
            <person name="Ellis B."/>
            <person name="Gendler K."/>
            <person name="Goodstein D."/>
            <person name="Gribskov M."/>
            <person name="Grimwood J."/>
            <person name="Groover A."/>
            <person name="Gunter L."/>
            <person name="Hamberger B."/>
            <person name="Heinze B."/>
            <person name="Helariutta Y."/>
            <person name="Henrissat B."/>
            <person name="Holligan D."/>
            <person name="Holt R."/>
            <person name="Huang W."/>
            <person name="Islam-Faridi N."/>
            <person name="Jones S."/>
            <person name="Jones-Rhoades M."/>
            <person name="Jorgensen R."/>
            <person name="Joshi C."/>
            <person name="Kangasjarvi J."/>
            <person name="Karlsson J."/>
            <person name="Kelleher C."/>
            <person name="Kirkpatrick R."/>
            <person name="Kirst M."/>
            <person name="Kohler A."/>
            <person name="Kalluri U."/>
            <person name="Larimer F."/>
            <person name="Leebens-Mack J."/>
            <person name="Leple J.C."/>
            <person name="Locascio P."/>
            <person name="Lou Y."/>
            <person name="Lucas S."/>
            <person name="Martin F."/>
            <person name="Montanini B."/>
            <person name="Napoli C."/>
            <person name="Nelson D.R."/>
            <person name="Nelson C."/>
            <person name="Nieminen K."/>
            <person name="Nilsson O."/>
            <person name="Pereda V."/>
            <person name="Peter G."/>
            <person name="Philippe R."/>
            <person name="Pilate G."/>
            <person name="Poliakov A."/>
            <person name="Razumovskaya J."/>
            <person name="Richardson P."/>
            <person name="Rinaldi C."/>
            <person name="Ritland K."/>
            <person name="Rouze P."/>
            <person name="Ryaboy D."/>
            <person name="Schmutz J."/>
            <person name="Schrader J."/>
            <person name="Segerman B."/>
            <person name="Shin H."/>
            <person name="Siddiqui A."/>
            <person name="Sterky F."/>
            <person name="Terry A."/>
            <person name="Tsai C.J."/>
            <person name="Uberbacher E."/>
            <person name="Unneberg P."/>
            <person name="Vahala J."/>
            <person name="Wall K."/>
            <person name="Wessler S."/>
            <person name="Yang G."/>
            <person name="Yin T."/>
            <person name="Douglas C."/>
            <person name="Marra M."/>
            <person name="Sandberg G."/>
            <person name="Van de Peer Y."/>
            <person name="Rokhsar D."/>
        </authorList>
    </citation>
    <scope>NUCLEOTIDE SEQUENCE [LARGE SCALE GENOMIC DNA]</scope>
    <source>
        <strain evidence="3">cv. Nisqually</strain>
    </source>
</reference>
<dbReference type="AlphaFoldDB" id="B9N958"/>
<evidence type="ECO:0000256" key="1">
    <source>
        <dbReference type="SAM" id="MobiDB-lite"/>
    </source>
</evidence>
<name>B9N958_POPTR</name>
<dbReference type="InParanoid" id="B9N958"/>
<feature type="region of interest" description="Disordered" evidence="1">
    <location>
        <begin position="121"/>
        <end position="147"/>
    </location>
</feature>
<keyword evidence="3" id="KW-1185">Reference proteome</keyword>
<evidence type="ECO:0000313" key="2">
    <source>
        <dbReference type="EMBL" id="PNT59073.1"/>
    </source>
</evidence>
<gene>
    <name evidence="2" type="ORF">POPTR_001G389000</name>
</gene>
<proteinExistence type="predicted"/>